<organism evidence="2 3">
    <name type="scientific">Chryseobacterium urinae</name>
    <dbReference type="NCBI Taxonomy" id="3058400"/>
    <lineage>
        <taxon>Bacteria</taxon>
        <taxon>Pseudomonadati</taxon>
        <taxon>Bacteroidota</taxon>
        <taxon>Flavobacteriia</taxon>
        <taxon>Flavobacteriales</taxon>
        <taxon>Weeksellaceae</taxon>
        <taxon>Chryseobacterium group</taxon>
        <taxon>Chryseobacterium</taxon>
    </lineage>
</organism>
<evidence type="ECO:0000313" key="3">
    <source>
        <dbReference type="Proteomes" id="UP001168128"/>
    </source>
</evidence>
<protein>
    <submittedName>
        <fullName evidence="2">Uncharacterized protein</fullName>
    </submittedName>
</protein>
<reference evidence="2" key="1">
    <citation type="submission" date="2023-07" db="EMBL/GenBank/DDBJ databases">
        <title>AMR profile of multidrug- resistance Chryseobacterium gambrini related strain.</title>
        <authorList>
            <person name="Kirdat K."/>
            <person name="Bhatt A."/>
            <person name="Kuyare S."/>
            <person name="Yadav A."/>
        </authorList>
    </citation>
    <scope>NUCLEOTIDE SEQUENCE</scope>
    <source>
        <strain evidence="2">APV-1</strain>
    </source>
</reference>
<comment type="caution">
    <text evidence="2">The sequence shown here is derived from an EMBL/GenBank/DDBJ whole genome shotgun (WGS) entry which is preliminary data.</text>
</comment>
<name>A0ABT8TYX3_9FLAO</name>
<dbReference type="RefSeq" id="WP_302713700.1">
    <property type="nucleotide sequence ID" value="NZ_JAULSJ010000004.1"/>
</dbReference>
<keyword evidence="3" id="KW-1185">Reference proteome</keyword>
<sequence length="250" mass="29252">MGYISYLKNFNFDILYKTSFILPFIGIIVILKILSVLLFSIGKSEDDENKVTVFSNIFFYLIISFSIITIYDHEDRKGIQNFRFSNLGKLDDDKDLFKENEAEENNNFGNNFSTNSTSNIETSNIPTQEELLRLEKDPEYLQTFEQLVNDLKNIKDLSEVTSFEVCGHEDGKCKWCGNIFSQEKLLKPTYLAMGEVLGFRMTIMESGWNTPEIYRYIKDYHKGIKFQCITEKKEFCSLKCEKEFKNNRGY</sequence>
<feature type="transmembrane region" description="Helical" evidence="1">
    <location>
        <begin position="20"/>
        <end position="41"/>
    </location>
</feature>
<keyword evidence="1" id="KW-0812">Transmembrane</keyword>
<dbReference type="EMBL" id="JAULSJ010000004">
    <property type="protein sequence ID" value="MDO3423963.1"/>
    <property type="molecule type" value="Genomic_DNA"/>
</dbReference>
<evidence type="ECO:0000313" key="2">
    <source>
        <dbReference type="EMBL" id="MDO3423963.1"/>
    </source>
</evidence>
<dbReference type="Proteomes" id="UP001168128">
    <property type="component" value="Unassembled WGS sequence"/>
</dbReference>
<evidence type="ECO:0000256" key="1">
    <source>
        <dbReference type="SAM" id="Phobius"/>
    </source>
</evidence>
<gene>
    <name evidence="2" type="ORF">QWT87_03605</name>
</gene>
<keyword evidence="1" id="KW-0472">Membrane</keyword>
<feature type="transmembrane region" description="Helical" evidence="1">
    <location>
        <begin position="53"/>
        <end position="71"/>
    </location>
</feature>
<accession>A0ABT8TYX3</accession>
<proteinExistence type="predicted"/>
<keyword evidence="1" id="KW-1133">Transmembrane helix</keyword>